<dbReference type="EMBL" id="FNTL01000004">
    <property type="protein sequence ID" value="SEC36842.1"/>
    <property type="molecule type" value="Genomic_DNA"/>
</dbReference>
<feature type="compositionally biased region" description="Basic and acidic residues" evidence="1">
    <location>
        <begin position="147"/>
        <end position="160"/>
    </location>
</feature>
<reference evidence="3" key="1">
    <citation type="submission" date="2016-10" db="EMBL/GenBank/DDBJ databases">
        <authorList>
            <person name="Varghese N."/>
        </authorList>
    </citation>
    <scope>NUCLEOTIDE SEQUENCE [LARGE SCALE GENOMIC DNA]</scope>
    <source>
        <strain evidence="3">DSM 44719</strain>
    </source>
</reference>
<proteinExistence type="predicted"/>
<feature type="compositionally biased region" description="Basic and acidic residues" evidence="1">
    <location>
        <begin position="116"/>
        <end position="126"/>
    </location>
</feature>
<dbReference type="OrthoDB" id="7472701at2"/>
<dbReference type="RefSeq" id="WP_073364973.1">
    <property type="nucleotide sequence ID" value="NZ_FNTL01000004.1"/>
</dbReference>
<accession>A0A1H4RY76</accession>
<organism evidence="2 3">
    <name type="scientific">Rhodococcus jostii</name>
    <dbReference type="NCBI Taxonomy" id="132919"/>
    <lineage>
        <taxon>Bacteria</taxon>
        <taxon>Bacillati</taxon>
        <taxon>Actinomycetota</taxon>
        <taxon>Actinomycetes</taxon>
        <taxon>Mycobacteriales</taxon>
        <taxon>Nocardiaceae</taxon>
        <taxon>Rhodococcus</taxon>
    </lineage>
</organism>
<dbReference type="Proteomes" id="UP000183407">
    <property type="component" value="Unassembled WGS sequence"/>
</dbReference>
<evidence type="ECO:0000313" key="2">
    <source>
        <dbReference type="EMBL" id="SEC36842.1"/>
    </source>
</evidence>
<evidence type="ECO:0000256" key="1">
    <source>
        <dbReference type="SAM" id="MobiDB-lite"/>
    </source>
</evidence>
<feature type="compositionally biased region" description="Polar residues" evidence="1">
    <location>
        <begin position="127"/>
        <end position="139"/>
    </location>
</feature>
<evidence type="ECO:0000313" key="3">
    <source>
        <dbReference type="Proteomes" id="UP000183407"/>
    </source>
</evidence>
<gene>
    <name evidence="2" type="ORF">SAMN04490220_1458</name>
</gene>
<dbReference type="AlphaFoldDB" id="A0A1H4RY76"/>
<sequence>MTETDRKINEAFDRLLAGHPEITDGKLTVSNICVEAGVSRASYYRSPQAAEIKRRLDTPQTARPELEDLRDQVSQLKKTERALRSEHAAHVRELKQTIKTYANQIQALALRVAQLEHDHQPTDRSNDNVTPISTSTSAPLRNPLARNDSRTTVKHETPLE</sequence>
<feature type="region of interest" description="Disordered" evidence="1">
    <location>
        <begin position="116"/>
        <end position="160"/>
    </location>
</feature>
<protein>
    <submittedName>
        <fullName evidence="2">Uncharacterized protein</fullName>
    </submittedName>
</protein>
<name>A0A1H4RY76_RHOJO</name>